<keyword evidence="4" id="KW-1185">Reference proteome</keyword>
<evidence type="ECO:0000313" key="3">
    <source>
        <dbReference type="EMBL" id="KAJ3640308.1"/>
    </source>
</evidence>
<accession>A0AA38HLT8</accession>
<gene>
    <name evidence="3" type="ORF">Zmor_003617</name>
</gene>
<dbReference type="AlphaFoldDB" id="A0AA38HLT8"/>
<dbReference type="Proteomes" id="UP001168821">
    <property type="component" value="Unassembled WGS sequence"/>
</dbReference>
<comment type="caution">
    <text evidence="3">The sequence shown here is derived from an EMBL/GenBank/DDBJ whole genome shotgun (WGS) entry which is preliminary data.</text>
</comment>
<name>A0AA38HLT8_9CUCU</name>
<dbReference type="EMBL" id="JALNTZ010000010">
    <property type="protein sequence ID" value="KAJ3640308.1"/>
    <property type="molecule type" value="Genomic_DNA"/>
</dbReference>
<feature type="coiled-coil region" evidence="1">
    <location>
        <begin position="227"/>
        <end position="265"/>
    </location>
</feature>
<sequence length="548" mass="62925">MDSDKKKMFRVQGRDIPVPVDDSGVRAGHSPPSASDCQIPPVNPQAQVFSDATVLQTNLPPAISQKADGGKEEGLYSKVVQKENAFERRDSISRTPPRKNSGATNEASLCSTPTVANFDKKVMHTYEISTSEEEESNSQHKRTTEALIEIYEQKKKKKRMSESPRVIQQSDIQPTAYLTKLKTKIDQIEKFSIDKTNFQKDIKGWIKQTSSIMRGVIEEYKYENLGLINLKQEYQAYKKEQEEKYLKLKNDLEKLKEKQKMVASETRSEQLQKPTICTKCRNNLEENNTEPEIDLDIENVETYEDFVEISKKNWHSKCFTNTKLEYLDILQCKADNITFILENKTNTRDNNEKRILKRFPELTEGEGYDCSGGRIVAVEQVTTLRTKVGTNVKKKNILGAFYDPTEDEYKRQEDLYEILKGFKQFVEKQDNKNLVIQNPKDVREETMIKLTEAVFHSSQYEVKIMISSKEQGKLTRKRGEAVLIENGSGDVEITYAETVKKLKEELKDEETKNKILQVKKTIQGKVLIKVKDNAKSVKEAVAKIVQNC</sequence>
<evidence type="ECO:0000256" key="1">
    <source>
        <dbReference type="SAM" id="Coils"/>
    </source>
</evidence>
<feature type="region of interest" description="Disordered" evidence="2">
    <location>
        <begin position="86"/>
        <end position="108"/>
    </location>
</feature>
<proteinExistence type="predicted"/>
<protein>
    <submittedName>
        <fullName evidence="3">Uncharacterized protein</fullName>
    </submittedName>
</protein>
<evidence type="ECO:0000256" key="2">
    <source>
        <dbReference type="SAM" id="MobiDB-lite"/>
    </source>
</evidence>
<evidence type="ECO:0000313" key="4">
    <source>
        <dbReference type="Proteomes" id="UP001168821"/>
    </source>
</evidence>
<organism evidence="3 4">
    <name type="scientific">Zophobas morio</name>
    <dbReference type="NCBI Taxonomy" id="2755281"/>
    <lineage>
        <taxon>Eukaryota</taxon>
        <taxon>Metazoa</taxon>
        <taxon>Ecdysozoa</taxon>
        <taxon>Arthropoda</taxon>
        <taxon>Hexapoda</taxon>
        <taxon>Insecta</taxon>
        <taxon>Pterygota</taxon>
        <taxon>Neoptera</taxon>
        <taxon>Endopterygota</taxon>
        <taxon>Coleoptera</taxon>
        <taxon>Polyphaga</taxon>
        <taxon>Cucujiformia</taxon>
        <taxon>Tenebrionidae</taxon>
        <taxon>Zophobas</taxon>
    </lineage>
</organism>
<keyword evidence="1" id="KW-0175">Coiled coil</keyword>
<reference evidence="3" key="1">
    <citation type="journal article" date="2023" name="G3 (Bethesda)">
        <title>Whole genome assemblies of Zophobas morio and Tenebrio molitor.</title>
        <authorList>
            <person name="Kaur S."/>
            <person name="Stinson S.A."/>
            <person name="diCenzo G.C."/>
        </authorList>
    </citation>
    <scope>NUCLEOTIDE SEQUENCE</scope>
    <source>
        <strain evidence="3">QUZm001</strain>
    </source>
</reference>
<feature type="region of interest" description="Disordered" evidence="2">
    <location>
        <begin position="1"/>
        <end position="43"/>
    </location>
</feature>